<feature type="transmembrane region" description="Helical" evidence="1">
    <location>
        <begin position="12"/>
        <end position="38"/>
    </location>
</feature>
<dbReference type="EMBL" id="FTMN01000003">
    <property type="protein sequence ID" value="SIQ30997.1"/>
    <property type="molecule type" value="Genomic_DNA"/>
</dbReference>
<dbReference type="STRING" id="49186.SAMN05421647_103463"/>
<keyword evidence="1" id="KW-1133">Transmembrane helix</keyword>
<organism evidence="2 3">
    <name type="scientific">Marinobacterium stanieri</name>
    <dbReference type="NCBI Taxonomy" id="49186"/>
    <lineage>
        <taxon>Bacteria</taxon>
        <taxon>Pseudomonadati</taxon>
        <taxon>Pseudomonadota</taxon>
        <taxon>Gammaproteobacteria</taxon>
        <taxon>Oceanospirillales</taxon>
        <taxon>Oceanospirillaceae</taxon>
        <taxon>Marinobacterium</taxon>
    </lineage>
</organism>
<name>A0A1N6RQB8_9GAMM</name>
<reference evidence="2 3" key="1">
    <citation type="submission" date="2017-01" db="EMBL/GenBank/DDBJ databases">
        <authorList>
            <person name="Mah S.A."/>
            <person name="Swanson W.J."/>
            <person name="Moy G.W."/>
            <person name="Vacquier V.D."/>
        </authorList>
    </citation>
    <scope>NUCLEOTIDE SEQUENCE [LARGE SCALE GENOMIC DNA]</scope>
    <source>
        <strain evidence="2 3">DSM 7027</strain>
    </source>
</reference>
<keyword evidence="1" id="KW-0472">Membrane</keyword>
<proteinExistence type="predicted"/>
<sequence>MYTVGFFYVSGIVFWAFILWKAGALIGYIITASVIKAVEVYRYCRRFRVNGEFKYSRLRCLKAATKRFFSAMWSG</sequence>
<keyword evidence="3" id="KW-1185">Reference proteome</keyword>
<keyword evidence="1" id="KW-0812">Transmembrane</keyword>
<evidence type="ECO:0000313" key="2">
    <source>
        <dbReference type="EMBL" id="SIQ30997.1"/>
    </source>
</evidence>
<accession>A0A1N6RQB8</accession>
<evidence type="ECO:0000256" key="1">
    <source>
        <dbReference type="SAM" id="Phobius"/>
    </source>
</evidence>
<evidence type="ECO:0000313" key="3">
    <source>
        <dbReference type="Proteomes" id="UP000186895"/>
    </source>
</evidence>
<dbReference type="AlphaFoldDB" id="A0A1N6RQB8"/>
<gene>
    <name evidence="2" type="ORF">SAMN05421647_103463</name>
</gene>
<protein>
    <submittedName>
        <fullName evidence="2">Uncharacterized protein</fullName>
    </submittedName>
</protein>
<dbReference type="Proteomes" id="UP000186895">
    <property type="component" value="Unassembled WGS sequence"/>
</dbReference>